<proteinExistence type="inferred from homology"/>
<comment type="similarity">
    <text evidence="1 4">Belongs to the bacterial flagellin family.</text>
</comment>
<dbReference type="Proteomes" id="UP000325302">
    <property type="component" value="Unassembled WGS sequence"/>
</dbReference>
<keyword evidence="8" id="KW-0969">Cilium</keyword>
<dbReference type="PRINTS" id="PR00207">
    <property type="entry name" value="FLAGELLIN"/>
</dbReference>
<dbReference type="GO" id="GO:0005198">
    <property type="term" value="F:structural molecule activity"/>
    <property type="evidence" value="ECO:0007669"/>
    <property type="project" value="UniProtKB-UniRule"/>
</dbReference>
<dbReference type="Pfam" id="PF07196">
    <property type="entry name" value="Flagellin_IN"/>
    <property type="match status" value="1"/>
</dbReference>
<feature type="coiled-coil region" evidence="5">
    <location>
        <begin position="75"/>
        <end position="129"/>
    </location>
</feature>
<name>A0A5A9WAY0_9GAMM</name>
<evidence type="ECO:0000256" key="3">
    <source>
        <dbReference type="ARBA" id="ARBA00023143"/>
    </source>
</evidence>
<dbReference type="Pfam" id="PF00669">
    <property type="entry name" value="Flagellin_N"/>
    <property type="match status" value="1"/>
</dbReference>
<dbReference type="GO" id="GO:0009288">
    <property type="term" value="C:bacterial-type flagellum"/>
    <property type="evidence" value="ECO:0007669"/>
    <property type="project" value="UniProtKB-SubCell"/>
</dbReference>
<gene>
    <name evidence="8" type="ORF">E1H14_02410</name>
</gene>
<evidence type="ECO:0000256" key="2">
    <source>
        <dbReference type="ARBA" id="ARBA00022525"/>
    </source>
</evidence>
<evidence type="ECO:0000313" key="8">
    <source>
        <dbReference type="EMBL" id="KAA0876591.1"/>
    </source>
</evidence>
<evidence type="ECO:0000256" key="5">
    <source>
        <dbReference type="SAM" id="Coils"/>
    </source>
</evidence>
<dbReference type="Gene3D" id="1.20.1330.10">
    <property type="entry name" value="f41 fragment of flagellin, N-terminal domain"/>
    <property type="match status" value="2"/>
</dbReference>
<dbReference type="InterPro" id="IPR001029">
    <property type="entry name" value="Flagellin_N"/>
</dbReference>
<keyword evidence="3 4" id="KW-0975">Bacterial flagellum</keyword>
<comment type="caution">
    <text evidence="8">The sequence shown here is derived from an EMBL/GenBank/DDBJ whole genome shotgun (WGS) entry which is preliminary data.</text>
</comment>
<accession>A0A5A9WAY0</accession>
<keyword evidence="9" id="KW-1185">Reference proteome</keyword>
<sequence length="669" mass="68397">MAMVINSNIMSLNAQNQLSKSQSSMQSAMERLTSGKRINGAKDDAAGLAISNRMSSQIRGLNQAVRNANDGISMIQTAEGALEESTNILQRMRELSIQSANGTYSQGNRQTLNAEVKQLVAELDRIAQTTSFNGQNILDGSLGKTSLQVGSESNQTIEFSIGKMDAKSLGMGSTSADVMGAEVDWTASFGHNQVLINGQSIMAIGETWDGSAAPPDTAAELIEKINTNVKGVTASTYVGVTADSIGDGVLDGTNLTVTVNKLDGTTTAITVTDTQNLNQLVDKLNAEGGGLISAALNQDGKLTISAENVQGLTFTDSANATGTLSAKDASLMLNSNSGDGIVIERGSSGTLSDLENLGFRESNKPGVIEGEAVNGDAFVAGDVKINGVDVGKSDSGGLQDKINAINSVSADTGVRAVAFSGTELDFGSVDVTALTGGTFSLNGVDVAITASPANLQAVADEINAEKDATGVTAFVLGTRLIFEGDVSSITFGDETGGGDAVGDVFGDGTNVAQFAGNDVADGDSVAGGIKLISDNGSPISVQLSSAGAARSGLLESNASADGKFGAAVNSIDISTAAGAQKAIGIIDNALDTINNLRGDLGAVNNRLEFTINNLSSISQNVSAARSRIEDADFAQESANLSRSQVLQQAGTAMLAQANAQPQQVLSLLQ</sequence>
<keyword evidence="8" id="KW-0282">Flagellum</keyword>
<dbReference type="GO" id="GO:0005576">
    <property type="term" value="C:extracellular region"/>
    <property type="evidence" value="ECO:0007669"/>
    <property type="project" value="UniProtKB-SubCell"/>
</dbReference>
<dbReference type="PANTHER" id="PTHR42792">
    <property type="entry name" value="FLAGELLIN"/>
    <property type="match status" value="1"/>
</dbReference>
<dbReference type="RefSeq" id="WP_149389841.1">
    <property type="nucleotide sequence ID" value="NZ_SMRS01000001.1"/>
</dbReference>
<dbReference type="InterPro" id="IPR042187">
    <property type="entry name" value="Flagellin_C_sub2"/>
</dbReference>
<dbReference type="Pfam" id="PF00700">
    <property type="entry name" value="Flagellin_C"/>
    <property type="match status" value="1"/>
</dbReference>
<evidence type="ECO:0000313" key="9">
    <source>
        <dbReference type="Proteomes" id="UP000325302"/>
    </source>
</evidence>
<dbReference type="PANTHER" id="PTHR42792:SF2">
    <property type="entry name" value="FLAGELLIN"/>
    <property type="match status" value="1"/>
</dbReference>
<keyword evidence="5" id="KW-0175">Coiled coil</keyword>
<comment type="function">
    <text evidence="4">Flagellin is the subunit protein which polymerizes to form the filaments of bacterial flagella.</text>
</comment>
<comment type="subcellular location">
    <subcellularLocation>
        <location evidence="4">Secreted</location>
    </subcellularLocation>
    <subcellularLocation>
        <location evidence="4">Bacterial flagellum</location>
    </subcellularLocation>
</comment>
<dbReference type="AlphaFoldDB" id="A0A5A9WAY0"/>
<evidence type="ECO:0000259" key="6">
    <source>
        <dbReference type="Pfam" id="PF00669"/>
    </source>
</evidence>
<reference evidence="8 9" key="1">
    <citation type="submission" date="2019-03" db="EMBL/GenBank/DDBJ databases">
        <title>Nitrincola sp. nov. isolated from an Indian soda lake.</title>
        <authorList>
            <person name="Joshi A."/>
            <person name="Thite S.V."/>
            <person name="Joseph N."/>
            <person name="Dhotre D."/>
            <person name="Moorthy M."/>
            <person name="Shouche Y.S."/>
        </authorList>
    </citation>
    <scope>NUCLEOTIDE SEQUENCE [LARGE SCALE GENOMIC DNA]</scope>
    <source>
        <strain evidence="8 9">MEB193</strain>
    </source>
</reference>
<dbReference type="OrthoDB" id="9796789at2"/>
<dbReference type="EMBL" id="SMRS01000001">
    <property type="protein sequence ID" value="KAA0876591.1"/>
    <property type="molecule type" value="Genomic_DNA"/>
</dbReference>
<dbReference type="InterPro" id="IPR001492">
    <property type="entry name" value="Flagellin"/>
</dbReference>
<dbReference type="Gene3D" id="6.10.10.10">
    <property type="entry name" value="Flagellar export chaperone, C-terminal domain"/>
    <property type="match status" value="1"/>
</dbReference>
<protein>
    <recommendedName>
        <fullName evidence="4">Flagellin</fullName>
    </recommendedName>
</protein>
<feature type="domain" description="Flagellin C-terminal" evidence="7">
    <location>
        <begin position="583"/>
        <end position="668"/>
    </location>
</feature>
<dbReference type="InterPro" id="IPR046358">
    <property type="entry name" value="Flagellin_C"/>
</dbReference>
<keyword evidence="8" id="KW-0966">Cell projection</keyword>
<evidence type="ECO:0000256" key="1">
    <source>
        <dbReference type="ARBA" id="ARBA00005709"/>
    </source>
</evidence>
<evidence type="ECO:0000259" key="7">
    <source>
        <dbReference type="Pfam" id="PF00700"/>
    </source>
</evidence>
<feature type="domain" description="Flagellin N-terminal" evidence="6">
    <location>
        <begin position="5"/>
        <end position="141"/>
    </location>
</feature>
<keyword evidence="2 4" id="KW-0964">Secreted</keyword>
<dbReference type="SUPFAM" id="SSF64518">
    <property type="entry name" value="Phase 1 flagellin"/>
    <property type="match status" value="2"/>
</dbReference>
<organism evidence="8 9">
    <name type="scientific">Nitrincola tapanii</name>
    <dbReference type="NCBI Taxonomy" id="1708751"/>
    <lineage>
        <taxon>Bacteria</taxon>
        <taxon>Pseudomonadati</taxon>
        <taxon>Pseudomonadota</taxon>
        <taxon>Gammaproteobacteria</taxon>
        <taxon>Oceanospirillales</taxon>
        <taxon>Oceanospirillaceae</taxon>
        <taxon>Nitrincola</taxon>
    </lineage>
</organism>
<dbReference type="InterPro" id="IPR010810">
    <property type="entry name" value="Flagellin_hook_IN_motif"/>
</dbReference>
<dbReference type="Gene3D" id="3.30.70.2120">
    <property type="match status" value="2"/>
</dbReference>
<evidence type="ECO:0000256" key="4">
    <source>
        <dbReference type="RuleBase" id="RU362073"/>
    </source>
</evidence>